<evidence type="ECO:0008006" key="3">
    <source>
        <dbReference type="Google" id="ProtNLM"/>
    </source>
</evidence>
<evidence type="ECO:0000313" key="2">
    <source>
        <dbReference type="Proteomes" id="UP001501676"/>
    </source>
</evidence>
<dbReference type="EMBL" id="BAAAYN010000027">
    <property type="protein sequence ID" value="GAA3390226.1"/>
    <property type="molecule type" value="Genomic_DNA"/>
</dbReference>
<organism evidence="1 2">
    <name type="scientific">Cryptosporangium minutisporangium</name>
    <dbReference type="NCBI Taxonomy" id="113569"/>
    <lineage>
        <taxon>Bacteria</taxon>
        <taxon>Bacillati</taxon>
        <taxon>Actinomycetota</taxon>
        <taxon>Actinomycetes</taxon>
        <taxon>Cryptosporangiales</taxon>
        <taxon>Cryptosporangiaceae</taxon>
        <taxon>Cryptosporangium</taxon>
    </lineage>
</organism>
<sequence>MTVRYSFVSTYPPTRCGLAGYTASLRAALPGDDAVDRPVIRVTEEARDDSPPEVVAELLAGDRGSLRRAASEINLTDVAIVQYEDGLYGGPDGEEVLALLDAIRVPRIVVLRTVPAAPSWRQRWVLQSILDRSEAIVLLTVAAKNCLAAEYRVAPSRLHVIPYGAHPVGPPAPVRPRGRPTVVTWALLGPGEGIEWGIDALRELHDLEPRPQYVIAGPTHPRVLALEGEAYRERLSAHVRRCGLDDYLHFDEQCGDAASLERLIAAADVVLLPYDSPTRSPPGC</sequence>
<keyword evidence="2" id="KW-1185">Reference proteome</keyword>
<dbReference type="RefSeq" id="WP_345730001.1">
    <property type="nucleotide sequence ID" value="NZ_BAAAYN010000027.1"/>
</dbReference>
<comment type="caution">
    <text evidence="1">The sequence shown here is derived from an EMBL/GenBank/DDBJ whole genome shotgun (WGS) entry which is preliminary data.</text>
</comment>
<evidence type="ECO:0000313" key="1">
    <source>
        <dbReference type="EMBL" id="GAA3390226.1"/>
    </source>
</evidence>
<proteinExistence type="predicted"/>
<accession>A0ABP6T0P4</accession>
<gene>
    <name evidence="1" type="ORF">GCM10020369_43390</name>
</gene>
<protein>
    <recommendedName>
        <fullName evidence="3">Glycosyltransferase</fullName>
    </recommendedName>
</protein>
<dbReference type="SUPFAM" id="SSF53756">
    <property type="entry name" value="UDP-Glycosyltransferase/glycogen phosphorylase"/>
    <property type="match status" value="1"/>
</dbReference>
<reference evidence="2" key="1">
    <citation type="journal article" date="2019" name="Int. J. Syst. Evol. Microbiol.">
        <title>The Global Catalogue of Microorganisms (GCM) 10K type strain sequencing project: providing services to taxonomists for standard genome sequencing and annotation.</title>
        <authorList>
            <consortium name="The Broad Institute Genomics Platform"/>
            <consortium name="The Broad Institute Genome Sequencing Center for Infectious Disease"/>
            <person name="Wu L."/>
            <person name="Ma J."/>
        </authorList>
    </citation>
    <scope>NUCLEOTIDE SEQUENCE [LARGE SCALE GENOMIC DNA]</scope>
    <source>
        <strain evidence="2">JCM 9458</strain>
    </source>
</reference>
<dbReference type="Proteomes" id="UP001501676">
    <property type="component" value="Unassembled WGS sequence"/>
</dbReference>
<dbReference type="Gene3D" id="3.40.50.2000">
    <property type="entry name" value="Glycogen Phosphorylase B"/>
    <property type="match status" value="2"/>
</dbReference>
<name>A0ABP6T0P4_9ACTN</name>